<dbReference type="GO" id="GO:0006457">
    <property type="term" value="P:protein folding"/>
    <property type="evidence" value="ECO:0007669"/>
    <property type="project" value="InterPro"/>
</dbReference>
<dbReference type="SUPFAM" id="SSF51064">
    <property type="entry name" value="Head domain of nucleotide exchange factor GrpE"/>
    <property type="match status" value="1"/>
</dbReference>
<dbReference type="AlphaFoldDB" id="A0A4U0SME0"/>
<gene>
    <name evidence="2" type="ORF">FCI23_18740</name>
</gene>
<dbReference type="InterPro" id="IPR000740">
    <property type="entry name" value="GrpE"/>
</dbReference>
<evidence type="ECO:0000313" key="3">
    <source>
        <dbReference type="Proteomes" id="UP000305778"/>
    </source>
</evidence>
<protein>
    <submittedName>
        <fullName evidence="2">Nucleotide exchange factor GrpE</fullName>
    </submittedName>
</protein>
<dbReference type="InterPro" id="IPR009012">
    <property type="entry name" value="GrpE_head"/>
</dbReference>
<reference evidence="2 3" key="1">
    <citation type="submission" date="2019-04" db="EMBL/GenBank/DDBJ databases">
        <title>Streptomyces oryziradicis sp. nov., a novel actinomycete isolated from rhizosphere soil of rice (Oryza sativa L.).</title>
        <authorList>
            <person name="Li C."/>
        </authorList>
    </citation>
    <scope>NUCLEOTIDE SEQUENCE [LARGE SCALE GENOMIC DNA]</scope>
    <source>
        <strain evidence="2 3">NEAU-C40</strain>
    </source>
</reference>
<dbReference type="GO" id="GO:0042803">
    <property type="term" value="F:protein homodimerization activity"/>
    <property type="evidence" value="ECO:0007669"/>
    <property type="project" value="InterPro"/>
</dbReference>
<dbReference type="Proteomes" id="UP000305778">
    <property type="component" value="Unassembled WGS sequence"/>
</dbReference>
<dbReference type="EMBL" id="SUMC01000016">
    <property type="protein sequence ID" value="TKA10238.1"/>
    <property type="molecule type" value="Genomic_DNA"/>
</dbReference>
<comment type="caution">
    <text evidence="2">The sequence shown here is derived from an EMBL/GenBank/DDBJ whole genome shotgun (WGS) entry which is preliminary data.</text>
</comment>
<dbReference type="Gene3D" id="2.30.22.10">
    <property type="entry name" value="Head domain of nucleotide exchange factor GrpE"/>
    <property type="match status" value="1"/>
</dbReference>
<organism evidence="2 3">
    <name type="scientific">Actinacidiphila oryziradicis</name>
    <dbReference type="NCBI Taxonomy" id="2571141"/>
    <lineage>
        <taxon>Bacteria</taxon>
        <taxon>Bacillati</taxon>
        <taxon>Actinomycetota</taxon>
        <taxon>Actinomycetes</taxon>
        <taxon>Kitasatosporales</taxon>
        <taxon>Streptomycetaceae</taxon>
        <taxon>Actinacidiphila</taxon>
    </lineage>
</organism>
<name>A0A4U0SME0_9ACTN</name>
<evidence type="ECO:0000313" key="2">
    <source>
        <dbReference type="EMBL" id="TKA10238.1"/>
    </source>
</evidence>
<dbReference type="GO" id="GO:0051087">
    <property type="term" value="F:protein-folding chaperone binding"/>
    <property type="evidence" value="ECO:0007669"/>
    <property type="project" value="InterPro"/>
</dbReference>
<proteinExistence type="predicted"/>
<keyword evidence="3" id="KW-1185">Reference proteome</keyword>
<dbReference type="Pfam" id="PF01025">
    <property type="entry name" value="GrpE"/>
    <property type="match status" value="1"/>
</dbReference>
<keyword evidence="1" id="KW-0143">Chaperone</keyword>
<dbReference type="GO" id="GO:0000774">
    <property type="term" value="F:adenyl-nucleotide exchange factor activity"/>
    <property type="evidence" value="ECO:0007669"/>
    <property type="project" value="InterPro"/>
</dbReference>
<sequence>MCAKVCVTAHKLGGVLVSETEVTTADGATPAEPDALLTEIAALRAAAQQFTTATAQQHALAERREEIITRLHDELQRSRRGELDAALDLVRNSLIRLHDQIIRQAAQLKAPLGVEELTALLRAVADDAADAVAQTGVDRYTPKAGEPYNSAWHRPVGRVAAETPDAHNTVASSVAAGFAQDERIVRKAEVVVALWSPPVGAVDPTTPTPPSPEAR</sequence>
<dbReference type="OrthoDB" id="3207947at2"/>
<accession>A0A4U0SME0</accession>
<evidence type="ECO:0000256" key="1">
    <source>
        <dbReference type="ARBA" id="ARBA00023186"/>
    </source>
</evidence>